<dbReference type="AlphaFoldDB" id="A0A7M3SW55"/>
<protein>
    <submittedName>
        <fullName evidence="1">Transposase</fullName>
    </submittedName>
</protein>
<organism evidence="1 2">
    <name type="scientific">Rothia koreensis</name>
    <dbReference type="NCBI Taxonomy" id="592378"/>
    <lineage>
        <taxon>Bacteria</taxon>
        <taxon>Bacillati</taxon>
        <taxon>Actinomycetota</taxon>
        <taxon>Actinomycetes</taxon>
        <taxon>Micrococcales</taxon>
        <taxon>Micrococcaceae</taxon>
        <taxon>Rothia</taxon>
    </lineage>
</organism>
<evidence type="ECO:0000313" key="1">
    <source>
        <dbReference type="EMBL" id="MUN56020.1"/>
    </source>
</evidence>
<reference evidence="1 2" key="1">
    <citation type="submission" date="2019-12" db="EMBL/GenBank/DDBJ databases">
        <authorList>
            <person name="Li J."/>
            <person name="Shi Y."/>
            <person name="Xu G."/>
            <person name="Xiao D."/>
            <person name="Ran X."/>
        </authorList>
    </citation>
    <scope>NUCLEOTIDE SEQUENCE [LARGE SCALE GENOMIC DNA]</scope>
    <source>
        <strain evidence="1 2">JCM 15915</strain>
    </source>
</reference>
<dbReference type="Proteomes" id="UP000462152">
    <property type="component" value="Unassembled WGS sequence"/>
</dbReference>
<evidence type="ECO:0000313" key="2">
    <source>
        <dbReference type="Proteomes" id="UP000462152"/>
    </source>
</evidence>
<dbReference type="EMBL" id="WOGT01000012">
    <property type="protein sequence ID" value="MUN56020.1"/>
    <property type="molecule type" value="Genomic_DNA"/>
</dbReference>
<proteinExistence type="predicted"/>
<sequence>MTYNGRNVVERCFALAIQWRVLATRYDKFAITHRAAVVMSARIT</sequence>
<gene>
    <name evidence="1" type="ORF">GMA10_12510</name>
</gene>
<name>A0A7M3SW55_9MICC</name>
<accession>A0A7M3SW55</accession>
<keyword evidence="2" id="KW-1185">Reference proteome</keyword>
<comment type="caution">
    <text evidence="1">The sequence shown here is derived from an EMBL/GenBank/DDBJ whole genome shotgun (WGS) entry which is preliminary data.</text>
</comment>